<evidence type="ECO:0000313" key="2">
    <source>
        <dbReference type="Proteomes" id="UP000673691"/>
    </source>
</evidence>
<sequence>VLTDRELQEEQSASTAFADSILNNLFPGTVEAFQAVEEASDEATKEQLPAHRAIKRNSRFDDYFAQVIVRRSTVSRSMPTRTEYLDDVSDEGDSE</sequence>
<dbReference type="AlphaFoldDB" id="A0A8H7ZMR1"/>
<name>A0A8H7ZMR1_9FUNG</name>
<dbReference type="EMBL" id="JAEFCI010012486">
    <property type="protein sequence ID" value="KAG5455970.1"/>
    <property type="molecule type" value="Genomic_DNA"/>
</dbReference>
<organism evidence="1 2">
    <name type="scientific">Olpidium bornovanus</name>
    <dbReference type="NCBI Taxonomy" id="278681"/>
    <lineage>
        <taxon>Eukaryota</taxon>
        <taxon>Fungi</taxon>
        <taxon>Fungi incertae sedis</taxon>
        <taxon>Olpidiomycota</taxon>
        <taxon>Olpidiomycotina</taxon>
        <taxon>Olpidiomycetes</taxon>
        <taxon>Olpidiales</taxon>
        <taxon>Olpidiaceae</taxon>
        <taxon>Olpidium</taxon>
    </lineage>
</organism>
<reference evidence="1 2" key="1">
    <citation type="journal article" name="Sci. Rep.">
        <title>Genome-scale phylogenetic analyses confirm Olpidium as the closest living zoosporic fungus to the non-flagellated, terrestrial fungi.</title>
        <authorList>
            <person name="Chang Y."/>
            <person name="Rochon D."/>
            <person name="Sekimoto S."/>
            <person name="Wang Y."/>
            <person name="Chovatia M."/>
            <person name="Sandor L."/>
            <person name="Salamov A."/>
            <person name="Grigoriev I.V."/>
            <person name="Stajich J.E."/>
            <person name="Spatafora J.W."/>
        </authorList>
    </citation>
    <scope>NUCLEOTIDE SEQUENCE [LARGE SCALE GENOMIC DNA]</scope>
    <source>
        <strain evidence="1">S191</strain>
    </source>
</reference>
<accession>A0A8H7ZMR1</accession>
<evidence type="ECO:0000313" key="1">
    <source>
        <dbReference type="EMBL" id="KAG5455970.1"/>
    </source>
</evidence>
<dbReference type="Proteomes" id="UP000673691">
    <property type="component" value="Unassembled WGS sequence"/>
</dbReference>
<gene>
    <name evidence="1" type="ORF">BJ554DRAFT_4419</name>
</gene>
<comment type="caution">
    <text evidence="1">The sequence shown here is derived from an EMBL/GenBank/DDBJ whole genome shotgun (WGS) entry which is preliminary data.</text>
</comment>
<feature type="non-terminal residue" evidence="1">
    <location>
        <position position="1"/>
    </location>
</feature>
<protein>
    <submittedName>
        <fullName evidence="1">Uncharacterized protein</fullName>
    </submittedName>
</protein>
<proteinExistence type="predicted"/>
<keyword evidence="2" id="KW-1185">Reference proteome</keyword>